<protein>
    <recommendedName>
        <fullName evidence="6">Porphobilinogen deaminase</fullName>
        <shortName evidence="6">PBG</shortName>
        <ecNumber evidence="6">2.5.1.61</ecNumber>
    </recommendedName>
    <alternativeName>
        <fullName evidence="6">Hydroxymethylbilane synthase</fullName>
        <shortName evidence="6">HMBS</shortName>
    </alternativeName>
    <alternativeName>
        <fullName evidence="6">Pre-uroporphyrinogen synthase</fullName>
    </alternativeName>
</protein>
<keyword evidence="3 6" id="KW-0808">Transferase</keyword>
<dbReference type="EMBL" id="JBGEWD010000007">
    <property type="protein sequence ID" value="MEY8000256.1"/>
    <property type="molecule type" value="Genomic_DNA"/>
</dbReference>
<comment type="caution">
    <text evidence="9">The sequence shown here is derived from an EMBL/GenBank/DDBJ whole genome shotgun (WGS) entry which is preliminary data.</text>
</comment>
<evidence type="ECO:0000259" key="8">
    <source>
        <dbReference type="Pfam" id="PF03900"/>
    </source>
</evidence>
<comment type="subunit">
    <text evidence="6">Monomer.</text>
</comment>
<dbReference type="PRINTS" id="PR00151">
    <property type="entry name" value="PORPHBDMNASE"/>
</dbReference>
<dbReference type="SUPFAM" id="SSF54782">
    <property type="entry name" value="Porphobilinogen deaminase (hydroxymethylbilane synthase), C-terminal domain"/>
    <property type="match status" value="1"/>
</dbReference>
<dbReference type="PANTHER" id="PTHR11557">
    <property type="entry name" value="PORPHOBILINOGEN DEAMINASE"/>
    <property type="match status" value="1"/>
</dbReference>
<proteinExistence type="inferred from homology"/>
<evidence type="ECO:0000313" key="10">
    <source>
        <dbReference type="Proteomes" id="UP001564657"/>
    </source>
</evidence>
<dbReference type="PIRSF" id="PIRSF001438">
    <property type="entry name" value="4pyrrol_synth_OHMeBilane_synth"/>
    <property type="match status" value="1"/>
</dbReference>
<dbReference type="EC" id="2.5.1.61" evidence="6"/>
<accession>A0ABV4BRG7</accession>
<sequence>MEFKIATRKSRLAQIQTEIVMGILKNNFGVKCKKILIETTGDKRLDIALNKIGGKGLFLKEIELALLQDEADAAVHSMKDIPFDVPEDFEIAATLEREDVRDAFISANNIHFKELPEGARIGTSSNRRAAQVKLLRPDLEIVAIRGNVQTRINKMKEQNLHGIILAAAGVGRLGLEKSVTDYFSIKELIPAIGQGALGVEIKKNSLHRNSFIKLNDENTRVCVEAERSFMRTLNGDCHSTIGAYAQIDGQIINIIGVFMVGTRLIKKDITGNREDYMNLGKKLAKDIVNS</sequence>
<feature type="domain" description="Porphobilinogen deaminase C-terminal" evidence="8">
    <location>
        <begin position="222"/>
        <end position="288"/>
    </location>
</feature>
<evidence type="ECO:0000256" key="4">
    <source>
        <dbReference type="ARBA" id="ARBA00023244"/>
    </source>
</evidence>
<dbReference type="InterPro" id="IPR036803">
    <property type="entry name" value="Porphobilinogen_deaminase_C_sf"/>
</dbReference>
<dbReference type="HAMAP" id="MF_00260">
    <property type="entry name" value="Porphobil_deam"/>
    <property type="match status" value="1"/>
</dbReference>
<dbReference type="InterPro" id="IPR000860">
    <property type="entry name" value="HemC"/>
</dbReference>
<evidence type="ECO:0000256" key="2">
    <source>
        <dbReference type="ARBA" id="ARBA00005638"/>
    </source>
</evidence>
<keyword evidence="10" id="KW-1185">Reference proteome</keyword>
<comment type="similarity">
    <text evidence="2 6">Belongs to the HMBS family.</text>
</comment>
<comment type="cofactor">
    <cofactor evidence="6">
        <name>dipyrromethane</name>
        <dbReference type="ChEBI" id="CHEBI:60342"/>
    </cofactor>
    <text evidence="6">Binds 1 dipyrromethane group covalently.</text>
</comment>
<reference evidence="9 10" key="1">
    <citation type="submission" date="2024-08" db="EMBL/GenBank/DDBJ databases">
        <title>Clostridium lapicellarii sp. nov., and Clostridium renhuaiense sp. nov., two species isolated from the mud in a fermentation cellar used for producing sauce-flavour Chinese liquors.</title>
        <authorList>
            <person name="Yang F."/>
            <person name="Wang H."/>
            <person name="Chen L.Q."/>
            <person name="Zhou N."/>
            <person name="Lu J.J."/>
            <person name="Pu X.X."/>
            <person name="Wan B."/>
            <person name="Wang L."/>
            <person name="Liu S.J."/>
        </authorList>
    </citation>
    <scope>NUCLEOTIDE SEQUENCE [LARGE SCALE GENOMIC DNA]</scope>
    <source>
        <strain evidence="9 10">MT-5</strain>
    </source>
</reference>
<dbReference type="GO" id="GO:0004418">
    <property type="term" value="F:hydroxymethylbilane synthase activity"/>
    <property type="evidence" value="ECO:0007669"/>
    <property type="project" value="UniProtKB-EC"/>
</dbReference>
<dbReference type="NCBIfam" id="TIGR00212">
    <property type="entry name" value="hemC"/>
    <property type="match status" value="1"/>
</dbReference>
<feature type="domain" description="Porphobilinogen deaminase N-terminal" evidence="7">
    <location>
        <begin position="4"/>
        <end position="205"/>
    </location>
</feature>
<dbReference type="Pfam" id="PF03900">
    <property type="entry name" value="Porphobil_deamC"/>
    <property type="match status" value="1"/>
</dbReference>
<comment type="miscellaneous">
    <text evidence="6">The porphobilinogen subunits are added to the dipyrromethane group.</text>
</comment>
<gene>
    <name evidence="6 9" type="primary">hemC</name>
    <name evidence="9" type="ORF">AB8U03_08615</name>
</gene>
<evidence type="ECO:0000256" key="1">
    <source>
        <dbReference type="ARBA" id="ARBA00002869"/>
    </source>
</evidence>
<name>A0ABV4BRG7_9CLOT</name>
<comment type="function">
    <text evidence="1 6">Tetrapolymerization of the monopyrrole PBG into the hydroxymethylbilane pre-uroporphyrinogen in several discrete steps.</text>
</comment>
<feature type="modified residue" description="S-(dipyrrolylmethanemethyl)cysteine" evidence="6">
    <location>
        <position position="237"/>
    </location>
</feature>
<dbReference type="Gene3D" id="3.40.190.10">
    <property type="entry name" value="Periplasmic binding protein-like II"/>
    <property type="match status" value="2"/>
</dbReference>
<organism evidence="9 10">
    <name type="scientific">Clostridium moutaii</name>
    <dbReference type="NCBI Taxonomy" id="3240932"/>
    <lineage>
        <taxon>Bacteria</taxon>
        <taxon>Bacillati</taxon>
        <taxon>Bacillota</taxon>
        <taxon>Clostridia</taxon>
        <taxon>Eubacteriales</taxon>
        <taxon>Clostridiaceae</taxon>
        <taxon>Clostridium</taxon>
    </lineage>
</organism>
<evidence type="ECO:0000256" key="6">
    <source>
        <dbReference type="HAMAP-Rule" id="MF_00260"/>
    </source>
</evidence>
<dbReference type="SUPFAM" id="SSF53850">
    <property type="entry name" value="Periplasmic binding protein-like II"/>
    <property type="match status" value="1"/>
</dbReference>
<keyword evidence="4 6" id="KW-0627">Porphyrin biosynthesis</keyword>
<comment type="catalytic activity">
    <reaction evidence="5 6">
        <text>4 porphobilinogen + H2O = hydroxymethylbilane + 4 NH4(+)</text>
        <dbReference type="Rhea" id="RHEA:13185"/>
        <dbReference type="ChEBI" id="CHEBI:15377"/>
        <dbReference type="ChEBI" id="CHEBI:28938"/>
        <dbReference type="ChEBI" id="CHEBI:57845"/>
        <dbReference type="ChEBI" id="CHEBI:58126"/>
        <dbReference type="EC" id="2.5.1.61"/>
    </reaction>
</comment>
<dbReference type="InterPro" id="IPR022417">
    <property type="entry name" value="Porphobilin_deaminase_N"/>
</dbReference>
<evidence type="ECO:0000313" key="9">
    <source>
        <dbReference type="EMBL" id="MEY8000256.1"/>
    </source>
</evidence>
<evidence type="ECO:0000256" key="5">
    <source>
        <dbReference type="ARBA" id="ARBA00048169"/>
    </source>
</evidence>
<dbReference type="PANTHER" id="PTHR11557:SF0">
    <property type="entry name" value="PORPHOBILINOGEN DEAMINASE"/>
    <property type="match status" value="1"/>
</dbReference>
<dbReference type="RefSeq" id="WP_369704147.1">
    <property type="nucleotide sequence ID" value="NZ_JBGEWD010000007.1"/>
</dbReference>
<dbReference type="Pfam" id="PF01379">
    <property type="entry name" value="Porphobil_deam"/>
    <property type="match status" value="1"/>
</dbReference>
<dbReference type="InterPro" id="IPR022418">
    <property type="entry name" value="Porphobilinogen_deaminase_C"/>
</dbReference>
<evidence type="ECO:0000259" key="7">
    <source>
        <dbReference type="Pfam" id="PF01379"/>
    </source>
</evidence>
<dbReference type="Gene3D" id="3.30.160.40">
    <property type="entry name" value="Porphobilinogen deaminase, C-terminal domain"/>
    <property type="match status" value="1"/>
</dbReference>
<dbReference type="Proteomes" id="UP001564657">
    <property type="component" value="Unassembled WGS sequence"/>
</dbReference>
<evidence type="ECO:0000256" key="3">
    <source>
        <dbReference type="ARBA" id="ARBA00022679"/>
    </source>
</evidence>